<dbReference type="EMBL" id="KL367553">
    <property type="protein sequence ID" value="KFD64592.1"/>
    <property type="molecule type" value="Genomic_DNA"/>
</dbReference>
<gene>
    <name evidence="3" type="ORF">M513_13241</name>
    <name evidence="4" type="ORF">M514_13241</name>
</gene>
<keyword evidence="5" id="KW-1185">Reference proteome</keyword>
<feature type="domain" description="MSP" evidence="2">
    <location>
        <begin position="32"/>
        <end position="152"/>
    </location>
</feature>
<dbReference type="InterPro" id="IPR013783">
    <property type="entry name" value="Ig-like_fold"/>
</dbReference>
<evidence type="ECO:0000259" key="2">
    <source>
        <dbReference type="PROSITE" id="PS50202"/>
    </source>
</evidence>
<evidence type="ECO:0000256" key="1">
    <source>
        <dbReference type="SAM" id="MobiDB-lite"/>
    </source>
</evidence>
<reference evidence="4 5" key="1">
    <citation type="journal article" date="2014" name="Nat. Genet.">
        <title>Genome and transcriptome of the porcine whipworm Trichuris suis.</title>
        <authorList>
            <person name="Jex A.R."/>
            <person name="Nejsum P."/>
            <person name="Schwarz E.M."/>
            <person name="Hu L."/>
            <person name="Young N.D."/>
            <person name="Hall R.S."/>
            <person name="Korhonen P.K."/>
            <person name="Liao S."/>
            <person name="Thamsborg S."/>
            <person name="Xia J."/>
            <person name="Xu P."/>
            <person name="Wang S."/>
            <person name="Scheerlinck J.P."/>
            <person name="Hofmann A."/>
            <person name="Sternberg P.W."/>
            <person name="Wang J."/>
            <person name="Gasser R.B."/>
        </authorList>
    </citation>
    <scope>NUCLEOTIDE SEQUENCE [LARGE SCALE GENOMIC DNA]</scope>
    <source>
        <strain evidence="4">DCEP-RM93F</strain>
        <strain evidence="3">DCEP-RM93M</strain>
    </source>
</reference>
<dbReference type="Gene3D" id="2.60.40.10">
    <property type="entry name" value="Immunoglobulins"/>
    <property type="match status" value="1"/>
</dbReference>
<feature type="region of interest" description="Disordered" evidence="1">
    <location>
        <begin position="174"/>
        <end position="197"/>
    </location>
</feature>
<dbReference type="PROSITE" id="PS50202">
    <property type="entry name" value="MSP"/>
    <property type="match status" value="1"/>
</dbReference>
<evidence type="ECO:0000313" key="4">
    <source>
        <dbReference type="EMBL" id="KFD64592.1"/>
    </source>
</evidence>
<feature type="compositionally biased region" description="Polar residues" evidence="1">
    <location>
        <begin position="187"/>
        <end position="197"/>
    </location>
</feature>
<organism evidence="4">
    <name type="scientific">Trichuris suis</name>
    <name type="common">pig whipworm</name>
    <dbReference type="NCBI Taxonomy" id="68888"/>
    <lineage>
        <taxon>Eukaryota</taxon>
        <taxon>Metazoa</taxon>
        <taxon>Ecdysozoa</taxon>
        <taxon>Nematoda</taxon>
        <taxon>Enoplea</taxon>
        <taxon>Dorylaimia</taxon>
        <taxon>Trichinellida</taxon>
        <taxon>Trichuridae</taxon>
        <taxon>Trichuris</taxon>
    </lineage>
</organism>
<dbReference type="OrthoDB" id="415597at2759"/>
<dbReference type="Proteomes" id="UP000030758">
    <property type="component" value="Unassembled WGS sequence"/>
</dbReference>
<sequence>MHPASYEQRCNSVERKHRLTVGTVEKLSKLSEVIIKPRVLMLEPSYDEDKVMPFRIVNQTDSFISFKIRVTQSKFLTASPVFGVMEPFKGAVIILKLRRILDTSFVLSTDRVSVRLIFVPVGFKYSNPASLWKGPERIRDIVGRKALQVHYVRCISGTFTGKLIQVDENEKPLKNISHTPVDDSEGHNTSSGEELNS</sequence>
<dbReference type="InterPro" id="IPR008962">
    <property type="entry name" value="PapD-like_sf"/>
</dbReference>
<evidence type="ECO:0000313" key="5">
    <source>
        <dbReference type="Proteomes" id="UP000030764"/>
    </source>
</evidence>
<dbReference type="AlphaFoldDB" id="A0A085N546"/>
<proteinExistence type="predicted"/>
<dbReference type="InterPro" id="IPR000535">
    <property type="entry name" value="MSP_dom"/>
</dbReference>
<dbReference type="Proteomes" id="UP000030764">
    <property type="component" value="Unassembled WGS sequence"/>
</dbReference>
<dbReference type="SUPFAM" id="SSF49354">
    <property type="entry name" value="PapD-like"/>
    <property type="match status" value="1"/>
</dbReference>
<protein>
    <recommendedName>
        <fullName evidence="2">MSP domain-containing protein</fullName>
    </recommendedName>
</protein>
<accession>A0A085N546</accession>
<dbReference type="EMBL" id="KL363413">
    <property type="protein sequence ID" value="KFD45876.1"/>
    <property type="molecule type" value="Genomic_DNA"/>
</dbReference>
<evidence type="ECO:0000313" key="3">
    <source>
        <dbReference type="EMBL" id="KFD45876.1"/>
    </source>
</evidence>
<name>A0A085N546_9BILA</name>